<name>A0A914RGQ4_PAREQ</name>
<dbReference type="Proteomes" id="UP000887564">
    <property type="component" value="Unplaced"/>
</dbReference>
<dbReference type="WBParaSite" id="PEQ_0000575101-mRNA-1">
    <property type="protein sequence ID" value="PEQ_0000575101-mRNA-1"/>
    <property type="gene ID" value="PEQ_0000575101"/>
</dbReference>
<accession>A0A914RGQ4</accession>
<sequence>MHHYHQNSLLESNQRPASILLISKTSRRKRSDLGKRGFGEKMWDI</sequence>
<evidence type="ECO:0000313" key="2">
    <source>
        <dbReference type="WBParaSite" id="PEQ_0000575101-mRNA-1"/>
    </source>
</evidence>
<organism evidence="1 2">
    <name type="scientific">Parascaris equorum</name>
    <name type="common">Equine roundworm</name>
    <dbReference type="NCBI Taxonomy" id="6256"/>
    <lineage>
        <taxon>Eukaryota</taxon>
        <taxon>Metazoa</taxon>
        <taxon>Ecdysozoa</taxon>
        <taxon>Nematoda</taxon>
        <taxon>Chromadorea</taxon>
        <taxon>Rhabditida</taxon>
        <taxon>Spirurina</taxon>
        <taxon>Ascaridomorpha</taxon>
        <taxon>Ascaridoidea</taxon>
        <taxon>Ascarididae</taxon>
        <taxon>Parascaris</taxon>
    </lineage>
</organism>
<proteinExistence type="predicted"/>
<dbReference type="AlphaFoldDB" id="A0A914RGQ4"/>
<evidence type="ECO:0000313" key="1">
    <source>
        <dbReference type="Proteomes" id="UP000887564"/>
    </source>
</evidence>
<reference evidence="2" key="1">
    <citation type="submission" date="2022-11" db="UniProtKB">
        <authorList>
            <consortium name="WormBaseParasite"/>
        </authorList>
    </citation>
    <scope>IDENTIFICATION</scope>
</reference>
<keyword evidence="1" id="KW-1185">Reference proteome</keyword>
<protein>
    <submittedName>
        <fullName evidence="2">Uncharacterized protein</fullName>
    </submittedName>
</protein>